<dbReference type="InterPro" id="IPR034746">
    <property type="entry name" value="POTRA"/>
</dbReference>
<accession>A0A2S6ILW8</accession>
<sequence>MLAGVLVWLLVTVPAFAVREVRVTGTERVPVGDVLALAERRRGEQLLRVDVSALAAEVAALPLVAQVRVERNWPDGLVVRVQERRAVAAVPNGDGRFRVVDEEGTVLAVSETVPAAVPLVDVDLATAGRATLRSVLEVLGGLPRELRAEVGSTGARSRDSVVLTLRSGTTVHWGSPERGARKAEVLAVLLRSEATRDAERLDVSAPDHPAVRSS</sequence>
<dbReference type="PANTHER" id="PTHR37820:SF1">
    <property type="entry name" value="CELL DIVISION PROTEIN FTSQ"/>
    <property type="match status" value="1"/>
</dbReference>
<keyword evidence="5" id="KW-1133">Transmembrane helix</keyword>
<evidence type="ECO:0000256" key="3">
    <source>
        <dbReference type="ARBA" id="ARBA00022618"/>
    </source>
</evidence>
<evidence type="ECO:0000313" key="10">
    <source>
        <dbReference type="Proteomes" id="UP000239485"/>
    </source>
</evidence>
<keyword evidence="2" id="KW-1003">Cell membrane</keyword>
<dbReference type="InterPro" id="IPR005548">
    <property type="entry name" value="Cell_div_FtsQ/DivIB_C"/>
</dbReference>
<dbReference type="GO" id="GO:0051301">
    <property type="term" value="P:cell division"/>
    <property type="evidence" value="ECO:0007669"/>
    <property type="project" value="UniProtKB-KW"/>
</dbReference>
<keyword evidence="4" id="KW-0812">Transmembrane</keyword>
<dbReference type="AlphaFoldDB" id="A0A2S6ILW8"/>
<evidence type="ECO:0000313" key="9">
    <source>
        <dbReference type="EMBL" id="PPK95233.1"/>
    </source>
</evidence>
<evidence type="ECO:0000256" key="2">
    <source>
        <dbReference type="ARBA" id="ARBA00022475"/>
    </source>
</evidence>
<evidence type="ECO:0000256" key="6">
    <source>
        <dbReference type="ARBA" id="ARBA00023136"/>
    </source>
</evidence>
<comment type="caution">
    <text evidence="9">The sequence shown here is derived from an EMBL/GenBank/DDBJ whole genome shotgun (WGS) entry which is preliminary data.</text>
</comment>
<reference evidence="9 10" key="1">
    <citation type="submission" date="2018-02" db="EMBL/GenBank/DDBJ databases">
        <title>Genomic Encyclopedia of Archaeal and Bacterial Type Strains, Phase II (KMG-II): from individual species to whole genera.</title>
        <authorList>
            <person name="Goeker M."/>
        </authorList>
    </citation>
    <scope>NUCLEOTIDE SEQUENCE [LARGE SCALE GENOMIC DNA]</scope>
    <source>
        <strain evidence="9 10">DSM 22857</strain>
    </source>
</reference>
<dbReference type="InterPro" id="IPR050487">
    <property type="entry name" value="FtsQ_DivIB"/>
</dbReference>
<dbReference type="PANTHER" id="PTHR37820">
    <property type="entry name" value="CELL DIVISION PROTEIN DIVIB"/>
    <property type="match status" value="1"/>
</dbReference>
<dbReference type="InterPro" id="IPR013685">
    <property type="entry name" value="POTRA_FtsQ_type"/>
</dbReference>
<keyword evidence="3 9" id="KW-0132">Cell division</keyword>
<name>A0A2S6ILW8_9ACTN</name>
<dbReference type="EMBL" id="PTJD01000006">
    <property type="protein sequence ID" value="PPK95233.1"/>
    <property type="molecule type" value="Genomic_DNA"/>
</dbReference>
<keyword evidence="7" id="KW-0131">Cell cycle</keyword>
<dbReference type="Pfam" id="PF08478">
    <property type="entry name" value="POTRA_1"/>
    <property type="match status" value="1"/>
</dbReference>
<organism evidence="9 10">
    <name type="scientific">Kineococcus xinjiangensis</name>
    <dbReference type="NCBI Taxonomy" id="512762"/>
    <lineage>
        <taxon>Bacteria</taxon>
        <taxon>Bacillati</taxon>
        <taxon>Actinomycetota</taxon>
        <taxon>Actinomycetes</taxon>
        <taxon>Kineosporiales</taxon>
        <taxon>Kineosporiaceae</taxon>
        <taxon>Kineococcus</taxon>
    </lineage>
</organism>
<evidence type="ECO:0000259" key="8">
    <source>
        <dbReference type="PROSITE" id="PS51779"/>
    </source>
</evidence>
<dbReference type="Pfam" id="PF03799">
    <property type="entry name" value="FtsQ_DivIB_C"/>
    <property type="match status" value="1"/>
</dbReference>
<gene>
    <name evidence="9" type="ORF">CLV92_10654</name>
</gene>
<dbReference type="PROSITE" id="PS51779">
    <property type="entry name" value="POTRA"/>
    <property type="match status" value="1"/>
</dbReference>
<dbReference type="GO" id="GO:0005886">
    <property type="term" value="C:plasma membrane"/>
    <property type="evidence" value="ECO:0007669"/>
    <property type="project" value="TreeGrafter"/>
</dbReference>
<comment type="subcellular location">
    <subcellularLocation>
        <location evidence="1">Membrane</location>
    </subcellularLocation>
</comment>
<evidence type="ECO:0000256" key="5">
    <source>
        <dbReference type="ARBA" id="ARBA00022989"/>
    </source>
</evidence>
<dbReference type="Gene3D" id="3.10.20.310">
    <property type="entry name" value="membrane protein fhac"/>
    <property type="match status" value="1"/>
</dbReference>
<keyword evidence="10" id="KW-1185">Reference proteome</keyword>
<dbReference type="Proteomes" id="UP000239485">
    <property type="component" value="Unassembled WGS sequence"/>
</dbReference>
<proteinExistence type="predicted"/>
<feature type="domain" description="POTRA" evidence="8">
    <location>
        <begin position="16"/>
        <end position="84"/>
    </location>
</feature>
<keyword evidence="6" id="KW-0472">Membrane</keyword>
<evidence type="ECO:0000256" key="7">
    <source>
        <dbReference type="ARBA" id="ARBA00023306"/>
    </source>
</evidence>
<evidence type="ECO:0000256" key="1">
    <source>
        <dbReference type="ARBA" id="ARBA00004370"/>
    </source>
</evidence>
<evidence type="ECO:0000256" key="4">
    <source>
        <dbReference type="ARBA" id="ARBA00022692"/>
    </source>
</evidence>
<protein>
    <submittedName>
        <fullName evidence="9">Cell division protein FtsQ</fullName>
    </submittedName>
</protein>